<sequence length="227" mass="25393">MVKLTEALVLARSRASDLEHVRKFNCWGSNLSDISILRQMPNVQIISLSVNKITTLADIAYCPNVEELYIRRNEIPSLSEIHHLSNLPKLRNVWLADNPCADTEKYRLSVLRALPNLQKLDNIAVTTEELNEALESGLDIPKPGKSPPTTFEPRPLPPLPSQLKIRQQLGLKPISIEKVTPMKPRVASSAKSRNANLLQAVLHLVNELDPESLEVVGDAVRNRLEIL</sequence>
<reference evidence="4 6" key="2">
    <citation type="journal article" date="2013" name="Nature">
        <title>Insights into bilaterian evolution from three spiralian genomes.</title>
        <authorList>
            <person name="Simakov O."/>
            <person name="Marletaz F."/>
            <person name="Cho S.J."/>
            <person name="Edsinger-Gonzales E."/>
            <person name="Havlak P."/>
            <person name="Hellsten U."/>
            <person name="Kuo D.H."/>
            <person name="Larsson T."/>
            <person name="Lv J."/>
            <person name="Arendt D."/>
            <person name="Savage R."/>
            <person name="Osoegawa K."/>
            <person name="de Jong P."/>
            <person name="Grimwood J."/>
            <person name="Chapman J.A."/>
            <person name="Shapiro H."/>
            <person name="Aerts A."/>
            <person name="Otillar R.P."/>
            <person name="Terry A.Y."/>
            <person name="Boore J.L."/>
            <person name="Grigoriev I.V."/>
            <person name="Lindberg D.R."/>
            <person name="Seaver E.C."/>
            <person name="Weisblat D.A."/>
            <person name="Putnam N.H."/>
            <person name="Rokhsar D.S."/>
        </authorList>
    </citation>
    <scope>NUCLEOTIDE SEQUENCE</scope>
    <source>
        <strain evidence="4 6">I ESC-2004</strain>
    </source>
</reference>
<keyword evidence="2" id="KW-0677">Repeat</keyword>
<evidence type="ECO:0008006" key="7">
    <source>
        <dbReference type="Google" id="ProtNLM"/>
    </source>
</evidence>
<accession>R7U501</accession>
<dbReference type="GO" id="GO:0036064">
    <property type="term" value="C:ciliary basal body"/>
    <property type="evidence" value="ECO:0007669"/>
    <property type="project" value="UniProtKB-ARBA"/>
</dbReference>
<reference evidence="6" key="1">
    <citation type="submission" date="2012-12" db="EMBL/GenBank/DDBJ databases">
        <authorList>
            <person name="Hellsten U."/>
            <person name="Grimwood J."/>
            <person name="Chapman J.A."/>
            <person name="Shapiro H."/>
            <person name="Aerts A."/>
            <person name="Otillar R.P."/>
            <person name="Terry A.Y."/>
            <person name="Boore J.L."/>
            <person name="Simakov O."/>
            <person name="Marletaz F."/>
            <person name="Cho S.-J."/>
            <person name="Edsinger-Gonzales E."/>
            <person name="Havlak P."/>
            <person name="Kuo D.-H."/>
            <person name="Larsson T."/>
            <person name="Lv J."/>
            <person name="Arendt D."/>
            <person name="Savage R."/>
            <person name="Osoegawa K."/>
            <person name="de Jong P."/>
            <person name="Lindberg D.R."/>
            <person name="Seaver E.C."/>
            <person name="Weisblat D.A."/>
            <person name="Putnam N.H."/>
            <person name="Grigoriev I.V."/>
            <person name="Rokhsar D.S."/>
        </authorList>
    </citation>
    <scope>NUCLEOTIDE SEQUENCE</scope>
    <source>
        <strain evidence="6">I ESC-2004</strain>
    </source>
</reference>
<evidence type="ECO:0000313" key="4">
    <source>
        <dbReference type="EMBL" id="ELT98235.1"/>
    </source>
</evidence>
<dbReference type="GO" id="GO:0007010">
    <property type="term" value="P:cytoskeleton organization"/>
    <property type="evidence" value="ECO:0007669"/>
    <property type="project" value="TreeGrafter"/>
</dbReference>
<dbReference type="AlphaFoldDB" id="R7U501"/>
<dbReference type="Proteomes" id="UP000014760">
    <property type="component" value="Unassembled WGS sequence"/>
</dbReference>
<keyword evidence="6" id="KW-1185">Reference proteome</keyword>
<dbReference type="PANTHER" id="PTHR18849:SF0">
    <property type="entry name" value="CILIA- AND FLAGELLA-ASSOCIATED PROTEIN 410-RELATED"/>
    <property type="match status" value="1"/>
</dbReference>
<dbReference type="InterPro" id="IPR032675">
    <property type="entry name" value="LRR_dom_sf"/>
</dbReference>
<dbReference type="FunFam" id="3.80.10.10:FF:000094">
    <property type="entry name" value="protein C21orf2 isoform X1"/>
    <property type="match status" value="1"/>
</dbReference>
<evidence type="ECO:0000256" key="1">
    <source>
        <dbReference type="ARBA" id="ARBA00022614"/>
    </source>
</evidence>
<dbReference type="PANTHER" id="PTHR18849">
    <property type="entry name" value="LEUCINE RICH REPEAT PROTEIN"/>
    <property type="match status" value="1"/>
</dbReference>
<dbReference type="OrthoDB" id="1517790at2759"/>
<organism evidence="4">
    <name type="scientific">Capitella teleta</name>
    <name type="common">Polychaete worm</name>
    <dbReference type="NCBI Taxonomy" id="283909"/>
    <lineage>
        <taxon>Eukaryota</taxon>
        <taxon>Metazoa</taxon>
        <taxon>Spiralia</taxon>
        <taxon>Lophotrochozoa</taxon>
        <taxon>Annelida</taxon>
        <taxon>Polychaeta</taxon>
        <taxon>Sedentaria</taxon>
        <taxon>Scolecida</taxon>
        <taxon>Capitellidae</taxon>
        <taxon>Capitella</taxon>
    </lineage>
</organism>
<evidence type="ECO:0000313" key="6">
    <source>
        <dbReference type="Proteomes" id="UP000014760"/>
    </source>
</evidence>
<protein>
    <recommendedName>
        <fullName evidence="7">U2A'/phosphoprotein 32 family A C-terminal domain-containing protein</fullName>
    </recommendedName>
</protein>
<evidence type="ECO:0000256" key="2">
    <source>
        <dbReference type="ARBA" id="ARBA00022737"/>
    </source>
</evidence>
<dbReference type="EnsemblMetazoa" id="CapteT185094">
    <property type="protein sequence ID" value="CapteP185094"/>
    <property type="gene ID" value="CapteG185094"/>
</dbReference>
<dbReference type="SUPFAM" id="SSF52058">
    <property type="entry name" value="L domain-like"/>
    <property type="match status" value="1"/>
</dbReference>
<dbReference type="Pfam" id="PF14580">
    <property type="entry name" value="LRR_9"/>
    <property type="match status" value="1"/>
</dbReference>
<dbReference type="Gene3D" id="3.80.10.10">
    <property type="entry name" value="Ribonuclease Inhibitor"/>
    <property type="match status" value="1"/>
</dbReference>
<dbReference type="HOGENOM" id="CLU_062035_1_0_1"/>
<evidence type="ECO:0000313" key="5">
    <source>
        <dbReference type="EnsemblMetazoa" id="CapteP185094"/>
    </source>
</evidence>
<proteinExistence type="predicted"/>
<dbReference type="STRING" id="283909.R7U501"/>
<gene>
    <name evidence="4" type="ORF">CAPTEDRAFT_185094</name>
</gene>
<dbReference type="GO" id="GO:0097733">
    <property type="term" value="C:photoreceptor cell cilium"/>
    <property type="evidence" value="ECO:0007669"/>
    <property type="project" value="UniProtKB-ARBA"/>
</dbReference>
<dbReference type="EMBL" id="KB308144">
    <property type="protein sequence ID" value="ELT98235.1"/>
    <property type="molecule type" value="Genomic_DNA"/>
</dbReference>
<evidence type="ECO:0000256" key="3">
    <source>
        <dbReference type="SAM" id="MobiDB-lite"/>
    </source>
</evidence>
<reference evidence="5" key="3">
    <citation type="submission" date="2015-06" db="UniProtKB">
        <authorList>
            <consortium name="EnsemblMetazoa"/>
        </authorList>
    </citation>
    <scope>IDENTIFICATION</scope>
</reference>
<keyword evidence="1" id="KW-0433">Leucine-rich repeat</keyword>
<feature type="region of interest" description="Disordered" evidence="3">
    <location>
        <begin position="137"/>
        <end position="156"/>
    </location>
</feature>
<name>R7U501_CAPTE</name>
<dbReference type="OMA" id="ISICHEL"/>
<dbReference type="EMBL" id="AMQN01010565">
    <property type="status" value="NOT_ANNOTATED_CDS"/>
    <property type="molecule type" value="Genomic_DNA"/>
</dbReference>